<sequence>MAAGVASAEPVLDGHYMFYADGDHGTVTDKSGTHPSLVDPEVAEWTISPCGPGCAHVDSSSGKTFEYRLTNGRWETTGDLAYTLHCAEGAHDGPRFPSTWVQSFDAVTLTGTYTSTGTIDCGEGPELVTFHAPVRLIKH</sequence>
<dbReference type="AlphaFoldDB" id="A0A1X1YA90"/>
<accession>A0A1X1YA90</accession>
<gene>
    <name evidence="1" type="ORF">AWC16_20995</name>
</gene>
<organism evidence="1 2">
    <name type="scientific">Mycolicibacter longobardus</name>
    <dbReference type="NCBI Taxonomy" id="1108812"/>
    <lineage>
        <taxon>Bacteria</taxon>
        <taxon>Bacillati</taxon>
        <taxon>Actinomycetota</taxon>
        <taxon>Actinomycetes</taxon>
        <taxon>Mycobacteriales</taxon>
        <taxon>Mycobacteriaceae</taxon>
        <taxon>Mycolicibacter</taxon>
    </lineage>
</organism>
<evidence type="ECO:0000313" key="1">
    <source>
        <dbReference type="EMBL" id="ORW07930.1"/>
    </source>
</evidence>
<keyword evidence="2" id="KW-1185">Reference proteome</keyword>
<dbReference type="EMBL" id="LQPG01000040">
    <property type="protein sequence ID" value="ORW07930.1"/>
    <property type="molecule type" value="Genomic_DNA"/>
</dbReference>
<comment type="caution">
    <text evidence="1">The sequence shown here is derived from an EMBL/GenBank/DDBJ whole genome shotgun (WGS) entry which is preliminary data.</text>
</comment>
<reference evidence="1 2" key="1">
    <citation type="submission" date="2016-01" db="EMBL/GenBank/DDBJ databases">
        <title>The new phylogeny of the genus Mycobacterium.</title>
        <authorList>
            <person name="Tarcisio F."/>
            <person name="Conor M."/>
            <person name="Antonella G."/>
            <person name="Elisabetta G."/>
            <person name="Giulia F.S."/>
            <person name="Sara T."/>
            <person name="Anna F."/>
            <person name="Clotilde B."/>
            <person name="Roberto B."/>
            <person name="Veronica D.S."/>
            <person name="Fabio R."/>
            <person name="Monica P."/>
            <person name="Olivier J."/>
            <person name="Enrico T."/>
            <person name="Nicola S."/>
        </authorList>
    </citation>
    <scope>NUCLEOTIDE SEQUENCE [LARGE SCALE GENOMIC DNA]</scope>
    <source>
        <strain evidence="1 2">DSM 45394</strain>
    </source>
</reference>
<proteinExistence type="predicted"/>
<name>A0A1X1YA90_9MYCO</name>
<dbReference type="STRING" id="1108812.AWC16_20995"/>
<protein>
    <submittedName>
        <fullName evidence="1">Uncharacterized protein</fullName>
    </submittedName>
</protein>
<evidence type="ECO:0000313" key="2">
    <source>
        <dbReference type="Proteomes" id="UP000193866"/>
    </source>
</evidence>
<dbReference type="Proteomes" id="UP000193866">
    <property type="component" value="Unassembled WGS sequence"/>
</dbReference>